<feature type="binding site" evidence="2">
    <location>
        <begin position="223"/>
        <end position="230"/>
    </location>
    <ligand>
        <name>ATP</name>
        <dbReference type="ChEBI" id="CHEBI:30616"/>
    </ligand>
</feature>
<feature type="domain" description="Fido" evidence="4">
    <location>
        <begin position="138"/>
        <end position="289"/>
    </location>
</feature>
<evidence type="ECO:0000259" key="4">
    <source>
        <dbReference type="PROSITE" id="PS51459"/>
    </source>
</evidence>
<evidence type="ECO:0000313" key="5">
    <source>
        <dbReference type="EMBL" id="NKY19370.1"/>
    </source>
</evidence>
<comment type="caution">
    <text evidence="5">The sequence shown here is derived from an EMBL/GenBank/DDBJ whole genome shotgun (WGS) entry which is preliminary data.</text>
</comment>
<name>A0A846X6H6_9ACTN</name>
<organism evidence="5 6">
    <name type="scientific">Tsukamurella spumae</name>
    <dbReference type="NCBI Taxonomy" id="44753"/>
    <lineage>
        <taxon>Bacteria</taxon>
        <taxon>Bacillati</taxon>
        <taxon>Actinomycetota</taxon>
        <taxon>Actinomycetes</taxon>
        <taxon>Mycobacteriales</taxon>
        <taxon>Tsukamurellaceae</taxon>
        <taxon>Tsukamurella</taxon>
    </lineage>
</organism>
<reference evidence="5 6" key="1">
    <citation type="submission" date="2020-04" db="EMBL/GenBank/DDBJ databases">
        <title>MicrobeNet Type strains.</title>
        <authorList>
            <person name="Nicholson A.C."/>
        </authorList>
    </citation>
    <scope>NUCLEOTIDE SEQUENCE [LARGE SCALE GENOMIC DNA]</scope>
    <source>
        <strain evidence="5 6">DSM 44113</strain>
    </source>
</reference>
<dbReference type="Pfam" id="PF02661">
    <property type="entry name" value="Fic"/>
    <property type="match status" value="1"/>
</dbReference>
<dbReference type="SUPFAM" id="SSF140931">
    <property type="entry name" value="Fic-like"/>
    <property type="match status" value="1"/>
</dbReference>
<dbReference type="AlphaFoldDB" id="A0A846X6H6"/>
<keyword evidence="2" id="KW-0547">Nucleotide-binding</keyword>
<dbReference type="InterPro" id="IPR003812">
    <property type="entry name" value="Fido"/>
</dbReference>
<keyword evidence="6" id="KW-1185">Reference proteome</keyword>
<dbReference type="Proteomes" id="UP000582646">
    <property type="component" value="Unassembled WGS sequence"/>
</dbReference>
<gene>
    <name evidence="5" type="ORF">HF999_13445</name>
</gene>
<dbReference type="Gene3D" id="1.10.3290.10">
    <property type="entry name" value="Fido-like domain"/>
    <property type="match status" value="1"/>
</dbReference>
<dbReference type="PANTHER" id="PTHR13504:SF38">
    <property type="entry name" value="FIDO DOMAIN-CONTAINING PROTEIN"/>
    <property type="match status" value="1"/>
</dbReference>
<dbReference type="InterPro" id="IPR040198">
    <property type="entry name" value="Fido_containing"/>
</dbReference>
<dbReference type="PROSITE" id="PS51459">
    <property type="entry name" value="FIDO"/>
    <property type="match status" value="1"/>
</dbReference>
<dbReference type="GO" id="GO:0005524">
    <property type="term" value="F:ATP binding"/>
    <property type="evidence" value="ECO:0007669"/>
    <property type="project" value="UniProtKB-KW"/>
</dbReference>
<feature type="region of interest" description="Disordered" evidence="3">
    <location>
        <begin position="411"/>
        <end position="431"/>
    </location>
</feature>
<feature type="active site" evidence="1">
    <location>
        <position position="219"/>
    </location>
</feature>
<keyword evidence="2" id="KW-0067">ATP-binding</keyword>
<evidence type="ECO:0000256" key="2">
    <source>
        <dbReference type="PIRSR" id="PIRSR640198-2"/>
    </source>
</evidence>
<dbReference type="PANTHER" id="PTHR13504">
    <property type="entry name" value="FIDO DOMAIN-CONTAINING PROTEIN DDB_G0283145"/>
    <property type="match status" value="1"/>
</dbReference>
<sequence>MAEWVERYWEPDPNAGTSRRTRRGGRYRAYVPDPLSGRPMSIPQDLAGRAAEVERSIRGLGELAGAGGLSAISRLLTRSEAISSSMIEGVAPSSQQVAIAELALRENVRGVSEQAQLVANNIVILGRASRDLVACDSVCVADIEAMHAALLPDERYQGLRTVQNWIGGSNWNPLDADFVPPPPELVRGLVDDLVGYVSGAGNGVLIQAGLVHAQFETIHPFTDGNGRVGRALIHTVLARGGLSPEAVLPISLVLATFRDRYVSGLTSYRYDGPPTAEKAVAGQITWLELFVEVAGLAVEQATRIAHEVAELDADWRTRVVEHRTAQGIRGEPRANSAVARILALLPETPVLTGRAVERALGITFAAARPALEELADAGVLRRESLDRGTTGYLARDILDLVTTAERRLASTKFDTRVSPPNRPVPKPPPGA</sequence>
<feature type="compositionally biased region" description="Pro residues" evidence="3">
    <location>
        <begin position="420"/>
        <end position="431"/>
    </location>
</feature>
<evidence type="ECO:0000313" key="6">
    <source>
        <dbReference type="Proteomes" id="UP000582646"/>
    </source>
</evidence>
<dbReference type="EMBL" id="JAAXOQ010000017">
    <property type="protein sequence ID" value="NKY19370.1"/>
    <property type="molecule type" value="Genomic_DNA"/>
</dbReference>
<evidence type="ECO:0000256" key="3">
    <source>
        <dbReference type="SAM" id="MobiDB-lite"/>
    </source>
</evidence>
<feature type="region of interest" description="Disordered" evidence="3">
    <location>
        <begin position="11"/>
        <end position="30"/>
    </location>
</feature>
<proteinExistence type="predicted"/>
<dbReference type="InterPro" id="IPR036597">
    <property type="entry name" value="Fido-like_dom_sf"/>
</dbReference>
<accession>A0A846X6H6</accession>
<evidence type="ECO:0000256" key="1">
    <source>
        <dbReference type="PIRSR" id="PIRSR640198-1"/>
    </source>
</evidence>
<protein>
    <submittedName>
        <fullName evidence="5">Fic family protein</fullName>
    </submittedName>
</protein>